<dbReference type="SMART" id="SM00895">
    <property type="entry name" value="FCD"/>
    <property type="match status" value="1"/>
</dbReference>
<dbReference type="InterPro" id="IPR036390">
    <property type="entry name" value="WH_DNA-bd_sf"/>
</dbReference>
<dbReference type="EMBL" id="NQVN01000022">
    <property type="protein sequence ID" value="PIO97001.1"/>
    <property type="molecule type" value="Genomic_DNA"/>
</dbReference>
<dbReference type="SUPFAM" id="SSF48008">
    <property type="entry name" value="GntR ligand-binding domain-like"/>
    <property type="match status" value="1"/>
</dbReference>
<keyword evidence="6" id="KW-1185">Reference proteome</keyword>
<dbReference type="GO" id="GO:0003700">
    <property type="term" value="F:DNA-binding transcription factor activity"/>
    <property type="evidence" value="ECO:0007669"/>
    <property type="project" value="InterPro"/>
</dbReference>
<dbReference type="SMART" id="SM00345">
    <property type="entry name" value="HTH_GNTR"/>
    <property type="match status" value="1"/>
</dbReference>
<dbReference type="Gene3D" id="1.10.10.10">
    <property type="entry name" value="Winged helix-like DNA-binding domain superfamily/Winged helix DNA-binding domain"/>
    <property type="match status" value="1"/>
</dbReference>
<evidence type="ECO:0000313" key="5">
    <source>
        <dbReference type="EMBL" id="PIO97001.1"/>
    </source>
</evidence>
<evidence type="ECO:0000256" key="3">
    <source>
        <dbReference type="ARBA" id="ARBA00023163"/>
    </source>
</evidence>
<dbReference type="SUPFAM" id="SSF46785">
    <property type="entry name" value="Winged helix' DNA-binding domain"/>
    <property type="match status" value="1"/>
</dbReference>
<evidence type="ECO:0000256" key="2">
    <source>
        <dbReference type="ARBA" id="ARBA00023125"/>
    </source>
</evidence>
<evidence type="ECO:0000256" key="1">
    <source>
        <dbReference type="ARBA" id="ARBA00023015"/>
    </source>
</evidence>
<name>A0A2G9WQK3_9HYPH</name>
<feature type="domain" description="HTH gntR-type" evidence="4">
    <location>
        <begin position="9"/>
        <end position="77"/>
    </location>
</feature>
<accession>A0A2G9WQK3</accession>
<dbReference type="InterPro" id="IPR008920">
    <property type="entry name" value="TF_FadR/GntR_C"/>
</dbReference>
<evidence type="ECO:0000259" key="4">
    <source>
        <dbReference type="PROSITE" id="PS50949"/>
    </source>
</evidence>
<dbReference type="InterPro" id="IPR000524">
    <property type="entry name" value="Tscrpt_reg_HTH_GntR"/>
</dbReference>
<keyword evidence="3" id="KW-0804">Transcription</keyword>
<keyword evidence="2" id="KW-0238">DNA-binding</keyword>
<dbReference type="InterPro" id="IPR011711">
    <property type="entry name" value="GntR_C"/>
</dbReference>
<gene>
    <name evidence="5" type="ORF">CJ014_22120</name>
</gene>
<dbReference type="Proteomes" id="UP000231070">
    <property type="component" value="Unassembled WGS sequence"/>
</dbReference>
<dbReference type="PANTHER" id="PTHR43537:SF44">
    <property type="entry name" value="GNTR FAMILY REGULATORY PROTEIN"/>
    <property type="match status" value="1"/>
</dbReference>
<dbReference type="OrthoDB" id="9028214at2"/>
<dbReference type="GO" id="GO:0003677">
    <property type="term" value="F:DNA binding"/>
    <property type="evidence" value="ECO:0007669"/>
    <property type="project" value="UniProtKB-KW"/>
</dbReference>
<evidence type="ECO:0000313" key="6">
    <source>
        <dbReference type="Proteomes" id="UP000231070"/>
    </source>
</evidence>
<sequence>MTGRTAVKRSRQDEIVRELAHEIIGGRRREGSLLPSDAELMARFGVSRTVLRETLKTLAAKGLIQPKTRVGTRVVERTNWNLLDPDMLRWHLDCGIGLELLAHLSDVRLALEPVAASLAAQRRSMTDIGTLDAIVGRMEAPEASPEAFAAADLDFHLAVARLSGNPFFRTASALIEVALAATFAITTPVNDPTAKALSCAAHRRVVTAIAAGDGEAAAAAIVETIRAGAARVAAAAGR</sequence>
<dbReference type="InterPro" id="IPR036388">
    <property type="entry name" value="WH-like_DNA-bd_sf"/>
</dbReference>
<dbReference type="Gene3D" id="1.20.120.530">
    <property type="entry name" value="GntR ligand-binding domain-like"/>
    <property type="match status" value="1"/>
</dbReference>
<dbReference type="PROSITE" id="PS50949">
    <property type="entry name" value="HTH_GNTR"/>
    <property type="match status" value="1"/>
</dbReference>
<dbReference type="AlphaFoldDB" id="A0A2G9WQK3"/>
<organism evidence="5 6">
    <name type="scientific">Pleomorphomonas carboxyditropha</name>
    <dbReference type="NCBI Taxonomy" id="2023338"/>
    <lineage>
        <taxon>Bacteria</taxon>
        <taxon>Pseudomonadati</taxon>
        <taxon>Pseudomonadota</taxon>
        <taxon>Alphaproteobacteria</taxon>
        <taxon>Hyphomicrobiales</taxon>
        <taxon>Pleomorphomonadaceae</taxon>
        <taxon>Pleomorphomonas</taxon>
    </lineage>
</organism>
<dbReference type="Pfam" id="PF00392">
    <property type="entry name" value="GntR"/>
    <property type="match status" value="1"/>
</dbReference>
<protein>
    <recommendedName>
        <fullName evidence="4">HTH gntR-type domain-containing protein</fullName>
    </recommendedName>
</protein>
<dbReference type="PANTHER" id="PTHR43537">
    <property type="entry name" value="TRANSCRIPTIONAL REGULATOR, GNTR FAMILY"/>
    <property type="match status" value="1"/>
</dbReference>
<dbReference type="Pfam" id="PF07729">
    <property type="entry name" value="FCD"/>
    <property type="match status" value="1"/>
</dbReference>
<dbReference type="PRINTS" id="PR00035">
    <property type="entry name" value="HTHGNTR"/>
</dbReference>
<comment type="caution">
    <text evidence="5">The sequence shown here is derived from an EMBL/GenBank/DDBJ whole genome shotgun (WGS) entry which is preliminary data.</text>
</comment>
<reference evidence="5 6" key="1">
    <citation type="submission" date="2017-08" db="EMBL/GenBank/DDBJ databases">
        <title>Pleomorphomonas carboxidotrophicus sp. nov., a new mesophilic hydrogenogenic carboxidotroph.</title>
        <authorList>
            <person name="Esquivel-Elizondo S."/>
            <person name="Krajmalnik-Brown R."/>
            <person name="Maldonado J."/>
        </authorList>
    </citation>
    <scope>NUCLEOTIDE SEQUENCE [LARGE SCALE GENOMIC DNA]</scope>
    <source>
        <strain evidence="5 6">SVCO-16</strain>
    </source>
</reference>
<dbReference type="CDD" id="cd07377">
    <property type="entry name" value="WHTH_GntR"/>
    <property type="match status" value="1"/>
</dbReference>
<proteinExistence type="predicted"/>
<keyword evidence="1" id="KW-0805">Transcription regulation</keyword>